<dbReference type="RefSeq" id="WP_107289088.1">
    <property type="nucleotide sequence ID" value="NZ_PYNF01000003.1"/>
</dbReference>
<proteinExistence type="predicted"/>
<evidence type="ECO:0000313" key="2">
    <source>
        <dbReference type="Proteomes" id="UP000241426"/>
    </source>
</evidence>
<dbReference type="AlphaFoldDB" id="A0A2T3KL62"/>
<accession>A0A2T3KL62</accession>
<name>A0A2T3KL62_9GAMM</name>
<dbReference type="Proteomes" id="UP000241426">
    <property type="component" value="Unassembled WGS sequence"/>
</dbReference>
<comment type="caution">
    <text evidence="1">The sequence shown here is derived from an EMBL/GenBank/DDBJ whole genome shotgun (WGS) entry which is preliminary data.</text>
</comment>
<sequence length="229" mass="25567">MSNQIHLSMPINAHTTRSHVAIIDAIKETVKTFVIGAHRAALNNKELADFDNLPNDAYRIMSIGGVSATQLHGVGGDTLTSFRLKFKEPSRDVDRGMTIMFIQCGAAVSVYVSIHDDERGFGKGVINAIATTHYGTISLDRSDDVEYREPSRCDYLVTLQESDEAAHVELTELERASFEEILQKIGKPISAAFSHTRETLNKEGDEVFKAFFFFNEEPKVDLYLVQKSH</sequence>
<evidence type="ECO:0000313" key="1">
    <source>
        <dbReference type="EMBL" id="PSV00458.1"/>
    </source>
</evidence>
<gene>
    <name evidence="1" type="ORF">C9J27_04820</name>
</gene>
<organism evidence="1 2">
    <name type="scientific">Photobacterium kishitanii</name>
    <dbReference type="NCBI Taxonomy" id="318456"/>
    <lineage>
        <taxon>Bacteria</taxon>
        <taxon>Pseudomonadati</taxon>
        <taxon>Pseudomonadota</taxon>
        <taxon>Gammaproteobacteria</taxon>
        <taxon>Vibrionales</taxon>
        <taxon>Vibrionaceae</taxon>
        <taxon>Photobacterium</taxon>
    </lineage>
</organism>
<dbReference type="EMBL" id="PYNF01000003">
    <property type="protein sequence ID" value="PSV00458.1"/>
    <property type="molecule type" value="Genomic_DNA"/>
</dbReference>
<reference evidence="1 2" key="1">
    <citation type="submission" date="2018-01" db="EMBL/GenBank/DDBJ databases">
        <title>Whole genome sequencing of Histamine producing bacteria.</title>
        <authorList>
            <person name="Butler K."/>
        </authorList>
    </citation>
    <scope>NUCLEOTIDE SEQUENCE [LARGE SCALE GENOMIC DNA]</scope>
    <source>
        <strain evidence="1 2">FS-7.2</strain>
    </source>
</reference>
<protein>
    <submittedName>
        <fullName evidence="1">Uncharacterized protein</fullName>
    </submittedName>
</protein>